<evidence type="ECO:0000256" key="1">
    <source>
        <dbReference type="SAM" id="MobiDB-lite"/>
    </source>
</evidence>
<proteinExistence type="predicted"/>
<organism evidence="2">
    <name type="scientific">Cacopsylla melanoneura</name>
    <dbReference type="NCBI Taxonomy" id="428564"/>
    <lineage>
        <taxon>Eukaryota</taxon>
        <taxon>Metazoa</taxon>
        <taxon>Ecdysozoa</taxon>
        <taxon>Arthropoda</taxon>
        <taxon>Hexapoda</taxon>
        <taxon>Insecta</taxon>
        <taxon>Pterygota</taxon>
        <taxon>Neoptera</taxon>
        <taxon>Paraneoptera</taxon>
        <taxon>Hemiptera</taxon>
        <taxon>Sternorrhyncha</taxon>
        <taxon>Psylloidea</taxon>
        <taxon>Psyllidae</taxon>
        <taxon>Psyllinae</taxon>
        <taxon>Cacopsylla</taxon>
    </lineage>
</organism>
<dbReference type="EMBL" id="HBUF01341305">
    <property type="protein sequence ID" value="CAG6703936.1"/>
    <property type="molecule type" value="Transcribed_RNA"/>
</dbReference>
<feature type="region of interest" description="Disordered" evidence="1">
    <location>
        <begin position="68"/>
        <end position="116"/>
    </location>
</feature>
<accession>A0A8D8UFV8</accession>
<protein>
    <submittedName>
        <fullName evidence="2">Uncharacterized protein</fullName>
    </submittedName>
</protein>
<dbReference type="AlphaFoldDB" id="A0A8D8UFV8"/>
<name>A0A8D8UFV8_9HEMI</name>
<reference evidence="2" key="1">
    <citation type="submission" date="2021-05" db="EMBL/GenBank/DDBJ databases">
        <authorList>
            <person name="Alioto T."/>
            <person name="Alioto T."/>
            <person name="Gomez Garrido J."/>
        </authorList>
    </citation>
    <scope>NUCLEOTIDE SEQUENCE</scope>
</reference>
<evidence type="ECO:0000313" key="2">
    <source>
        <dbReference type="EMBL" id="CAG6703936.1"/>
    </source>
</evidence>
<feature type="compositionally biased region" description="Basic and acidic residues" evidence="1">
    <location>
        <begin position="82"/>
        <end position="101"/>
    </location>
</feature>
<sequence length="116" mass="14042">MSTILSFLKRLQRYLADKFFVIWCQFKYLKENSIYSVQNFQITGNLFEFPSKTEEKKKNIVSALIKKKKKEKVKEEEEEEVYVERGNSEKNTERKETHEQTEERDENETDRNANYT</sequence>